<dbReference type="EMBL" id="FQXP01000011">
    <property type="protein sequence ID" value="SHI06924.1"/>
    <property type="molecule type" value="Genomic_DNA"/>
</dbReference>
<keyword evidence="2" id="KW-1185">Reference proteome</keyword>
<dbReference type="STRING" id="1121306.SAMN02745196_02653"/>
<dbReference type="Proteomes" id="UP000184526">
    <property type="component" value="Unassembled WGS sequence"/>
</dbReference>
<reference evidence="1 2" key="1">
    <citation type="submission" date="2016-11" db="EMBL/GenBank/DDBJ databases">
        <authorList>
            <person name="Jaros S."/>
            <person name="Januszkiewicz K."/>
            <person name="Wedrychowicz H."/>
        </authorList>
    </citation>
    <scope>NUCLEOTIDE SEQUENCE [LARGE SCALE GENOMIC DNA]</scope>
    <source>
        <strain evidence="1 2">DSM 3089</strain>
    </source>
</reference>
<organism evidence="1 2">
    <name type="scientific">Clostridium collagenovorans DSM 3089</name>
    <dbReference type="NCBI Taxonomy" id="1121306"/>
    <lineage>
        <taxon>Bacteria</taxon>
        <taxon>Bacillati</taxon>
        <taxon>Bacillota</taxon>
        <taxon>Clostridia</taxon>
        <taxon>Eubacteriales</taxon>
        <taxon>Clostridiaceae</taxon>
        <taxon>Clostridium</taxon>
    </lineage>
</organism>
<dbReference type="OrthoDB" id="2621482at2"/>
<evidence type="ECO:0000313" key="2">
    <source>
        <dbReference type="Proteomes" id="UP000184526"/>
    </source>
</evidence>
<accession>A0A1M5Y545</accession>
<evidence type="ECO:0000313" key="1">
    <source>
        <dbReference type="EMBL" id="SHI06924.1"/>
    </source>
</evidence>
<dbReference type="AlphaFoldDB" id="A0A1M5Y545"/>
<proteinExistence type="predicted"/>
<sequence length="151" mass="17201">MKIPTMYLDWVECFDIVKKGTDDKEVLNCMKSGTLTLAAGVGGRVAKQMNEVIQLRLKKASDKFSRAMDFNNGDLNMLANSLILLRKEFKFLIEFVNIPILPEEDIKAFVDIIKKQADLMQESLEKTSRTDRTGMLASVIKKNRINNLEDK</sequence>
<gene>
    <name evidence="1" type="ORF">SAMN02745196_02653</name>
</gene>
<dbReference type="RefSeq" id="WP_072832489.1">
    <property type="nucleotide sequence ID" value="NZ_FQXP01000011.1"/>
</dbReference>
<name>A0A1M5Y545_9CLOT</name>
<protein>
    <submittedName>
        <fullName evidence="1">Uncharacterized protein</fullName>
    </submittedName>
</protein>